<organism evidence="2 3">
    <name type="scientific">Candidatus Woesebacteria bacterium GW2011_GWA1_40_43</name>
    <dbReference type="NCBI Taxonomy" id="1618553"/>
    <lineage>
        <taxon>Bacteria</taxon>
        <taxon>Candidatus Woeseibacteriota</taxon>
    </lineage>
</organism>
<reference evidence="2 3" key="1">
    <citation type="journal article" date="2015" name="Nature">
        <title>rRNA introns, odd ribosomes, and small enigmatic genomes across a large radiation of phyla.</title>
        <authorList>
            <person name="Brown C.T."/>
            <person name="Hug L.A."/>
            <person name="Thomas B.C."/>
            <person name="Sharon I."/>
            <person name="Castelle C.J."/>
            <person name="Singh A."/>
            <person name="Wilkins M.J."/>
            <person name="Williams K.H."/>
            <person name="Banfield J.F."/>
        </authorList>
    </citation>
    <scope>NUCLEOTIDE SEQUENCE [LARGE SCALE GENOMIC DNA]</scope>
</reference>
<dbReference type="InterPro" id="IPR002156">
    <property type="entry name" value="RNaseH_domain"/>
</dbReference>
<dbReference type="InterPro" id="IPR012337">
    <property type="entry name" value="RNaseH-like_sf"/>
</dbReference>
<sequence>MQNDAIIIHTDGGSRGNPGPAACAFVAELKGKVLEKQSKFLNTNTNNVAEYEGVLLALNWLLKSKHAFKENNVIFFLDSELVVKQLNGVYKIKKPELQILNLSIRKIFSELDKKIFFKHIPREQNKVADFLLNEELDKHF</sequence>
<dbReference type="SUPFAM" id="SSF53098">
    <property type="entry name" value="Ribonuclease H-like"/>
    <property type="match status" value="1"/>
</dbReference>
<name>A0A0G0SLH4_9BACT</name>
<proteinExistence type="predicted"/>
<evidence type="ECO:0000313" key="3">
    <source>
        <dbReference type="Proteomes" id="UP000034293"/>
    </source>
</evidence>
<dbReference type="CDD" id="cd09279">
    <property type="entry name" value="RNase_HI_like"/>
    <property type="match status" value="1"/>
</dbReference>
<dbReference type="PANTHER" id="PTHR46387">
    <property type="entry name" value="POLYNUCLEOTIDYL TRANSFERASE, RIBONUCLEASE H-LIKE SUPERFAMILY PROTEIN"/>
    <property type="match status" value="1"/>
</dbReference>
<gene>
    <name evidence="2" type="ORF">UU02_C0029G0004</name>
</gene>
<evidence type="ECO:0000259" key="1">
    <source>
        <dbReference type="PROSITE" id="PS50879"/>
    </source>
</evidence>
<protein>
    <submittedName>
        <fullName evidence="2">Ribonuclease HI</fullName>
    </submittedName>
</protein>
<dbReference type="EMBL" id="LBZA01000029">
    <property type="protein sequence ID" value="KKR63226.1"/>
    <property type="molecule type" value="Genomic_DNA"/>
</dbReference>
<dbReference type="Proteomes" id="UP000034293">
    <property type="component" value="Unassembled WGS sequence"/>
</dbReference>
<dbReference type="InterPro" id="IPR036397">
    <property type="entry name" value="RNaseH_sf"/>
</dbReference>
<dbReference type="GO" id="GO:0004523">
    <property type="term" value="F:RNA-DNA hybrid ribonuclease activity"/>
    <property type="evidence" value="ECO:0007669"/>
    <property type="project" value="InterPro"/>
</dbReference>
<accession>A0A0G0SLH4</accession>
<feature type="domain" description="RNase H type-1" evidence="1">
    <location>
        <begin position="2"/>
        <end position="140"/>
    </location>
</feature>
<dbReference type="PANTHER" id="PTHR46387:SF2">
    <property type="entry name" value="RIBONUCLEASE HI"/>
    <property type="match status" value="1"/>
</dbReference>
<dbReference type="GO" id="GO:0003676">
    <property type="term" value="F:nucleic acid binding"/>
    <property type="evidence" value="ECO:0007669"/>
    <property type="project" value="InterPro"/>
</dbReference>
<dbReference type="PROSITE" id="PS50879">
    <property type="entry name" value="RNASE_H_1"/>
    <property type="match status" value="1"/>
</dbReference>
<dbReference type="Gene3D" id="3.30.420.10">
    <property type="entry name" value="Ribonuclease H-like superfamily/Ribonuclease H"/>
    <property type="match status" value="1"/>
</dbReference>
<dbReference type="Pfam" id="PF13456">
    <property type="entry name" value="RVT_3"/>
    <property type="match status" value="1"/>
</dbReference>
<dbReference type="AlphaFoldDB" id="A0A0G0SLH4"/>
<comment type="caution">
    <text evidence="2">The sequence shown here is derived from an EMBL/GenBank/DDBJ whole genome shotgun (WGS) entry which is preliminary data.</text>
</comment>
<evidence type="ECO:0000313" key="2">
    <source>
        <dbReference type="EMBL" id="KKR63226.1"/>
    </source>
</evidence>